<proteinExistence type="predicted"/>
<feature type="transmembrane region" description="Helical" evidence="1">
    <location>
        <begin position="20"/>
        <end position="42"/>
    </location>
</feature>
<dbReference type="RefSeq" id="WP_265267850.1">
    <property type="nucleotide sequence ID" value="NZ_JANFAV010000001.1"/>
</dbReference>
<evidence type="ECO:0000313" key="3">
    <source>
        <dbReference type="Proteomes" id="UP001165565"/>
    </source>
</evidence>
<reference evidence="2" key="1">
    <citation type="submission" date="2022-06" db="EMBL/GenBank/DDBJ databases">
        <title>Sphingomonas sp. nov. isolated from rhizosphere soil of tomato.</title>
        <authorList>
            <person name="Dong H."/>
            <person name="Gao R."/>
        </authorList>
    </citation>
    <scope>NUCLEOTIDE SEQUENCE</scope>
    <source>
        <strain evidence="2">MMSM24</strain>
    </source>
</reference>
<evidence type="ECO:0000313" key="2">
    <source>
        <dbReference type="EMBL" id="MCW6533807.1"/>
    </source>
</evidence>
<accession>A0AA42CPH8</accession>
<gene>
    <name evidence="2" type="ORF">NEE01_03315</name>
</gene>
<keyword evidence="3" id="KW-1185">Reference proteome</keyword>
<dbReference type="EMBL" id="JANFAV010000001">
    <property type="protein sequence ID" value="MCW6533807.1"/>
    <property type="molecule type" value="Genomic_DNA"/>
</dbReference>
<protein>
    <submittedName>
        <fullName evidence="2">Uncharacterized protein</fullName>
    </submittedName>
</protein>
<keyword evidence="1" id="KW-0472">Membrane</keyword>
<comment type="caution">
    <text evidence="2">The sequence shown here is derived from an EMBL/GenBank/DDBJ whole genome shotgun (WGS) entry which is preliminary data.</text>
</comment>
<name>A0AA42CPH8_9SPHN</name>
<keyword evidence="1" id="KW-1133">Transmembrane helix</keyword>
<keyword evidence="1" id="KW-0812">Transmembrane</keyword>
<sequence length="83" mass="9304">MWVAIRLTAAGSRFHRPARGIWHIVACPVLARITTFPAIPFGSRFKRSRFARWHQVEAVSSMPIVTAEWSSAETGTPLALRSE</sequence>
<organism evidence="2 3">
    <name type="scientific">Sphingomonas lycopersici</name>
    <dbReference type="NCBI Taxonomy" id="2951807"/>
    <lineage>
        <taxon>Bacteria</taxon>
        <taxon>Pseudomonadati</taxon>
        <taxon>Pseudomonadota</taxon>
        <taxon>Alphaproteobacteria</taxon>
        <taxon>Sphingomonadales</taxon>
        <taxon>Sphingomonadaceae</taxon>
        <taxon>Sphingomonas</taxon>
    </lineage>
</organism>
<evidence type="ECO:0000256" key="1">
    <source>
        <dbReference type="SAM" id="Phobius"/>
    </source>
</evidence>
<dbReference type="Proteomes" id="UP001165565">
    <property type="component" value="Unassembled WGS sequence"/>
</dbReference>
<dbReference type="AlphaFoldDB" id="A0AA42CPH8"/>